<reference evidence="12 14" key="2">
    <citation type="journal article" date="2016" name="Front. Microbiol.">
        <title>Industrial Acetogenic Biocatalysts: A Comparative Metabolic and Genomic Analysis.</title>
        <authorList>
            <person name="Bengelsdorf F."/>
            <person name="Poehlein A."/>
            <person name="Sonja S."/>
            <person name="Erz C."/>
            <person name="Hummel T."/>
            <person name="Hoffmeister S."/>
            <person name="Daniel R."/>
            <person name="Durre P."/>
        </authorList>
    </citation>
    <scope>NUCLEOTIDE SEQUENCE [LARGE SCALE GENOMIC DNA]</scope>
    <source>
        <strain evidence="12 14">PTA-10522</strain>
    </source>
</reference>
<keyword evidence="10" id="KW-1003">Cell membrane</keyword>
<dbReference type="GO" id="GO:0005886">
    <property type="term" value="C:plasma membrane"/>
    <property type="evidence" value="ECO:0007669"/>
    <property type="project" value="UniProtKB-SubCell"/>
</dbReference>
<keyword evidence="6 10" id="KW-0406">Ion transport</keyword>
<evidence type="ECO:0000313" key="13">
    <source>
        <dbReference type="Proteomes" id="UP000077384"/>
    </source>
</evidence>
<dbReference type="PATRIC" id="fig|1705578.3.peg.1891"/>
<dbReference type="PANTHER" id="PTHR11693:SF22">
    <property type="entry name" value="ATP SYNTHASE SUBUNIT GAMMA, MITOCHONDRIAL"/>
    <property type="match status" value="1"/>
</dbReference>
<keyword evidence="5 10" id="KW-0375">Hydrogen ion transport</keyword>
<dbReference type="InterPro" id="IPR000131">
    <property type="entry name" value="ATP_synth_F1_gsu"/>
</dbReference>
<evidence type="ECO:0000256" key="1">
    <source>
        <dbReference type="ARBA" id="ARBA00003456"/>
    </source>
</evidence>
<comment type="similarity">
    <text evidence="3 10">Belongs to the ATPase gamma chain family.</text>
</comment>
<evidence type="ECO:0000256" key="3">
    <source>
        <dbReference type="ARBA" id="ARBA00007681"/>
    </source>
</evidence>
<dbReference type="CDD" id="cd12151">
    <property type="entry name" value="F1-ATPase_gamma"/>
    <property type="match status" value="1"/>
</dbReference>
<dbReference type="Pfam" id="PF00231">
    <property type="entry name" value="ATP-synt"/>
    <property type="match status" value="1"/>
</dbReference>
<dbReference type="SUPFAM" id="SSF52943">
    <property type="entry name" value="ATP synthase (F1-ATPase), gamma subunit"/>
    <property type="match status" value="1"/>
</dbReference>
<gene>
    <name evidence="10 11" type="primary">atpG</name>
    <name evidence="12" type="ORF">CLCOS_01700</name>
    <name evidence="11" type="ORF">WX73_01636</name>
</gene>
<dbReference type="GO" id="GO:0046933">
    <property type="term" value="F:proton-transporting ATP synthase activity, rotational mechanism"/>
    <property type="evidence" value="ECO:0007669"/>
    <property type="project" value="UniProtKB-UniRule"/>
</dbReference>
<keyword evidence="14" id="KW-1185">Reference proteome</keyword>
<evidence type="ECO:0000313" key="14">
    <source>
        <dbReference type="Proteomes" id="UP000093694"/>
    </source>
</evidence>
<comment type="subunit">
    <text evidence="10">F-type ATPases have 2 components, CF(1) - the catalytic core - and CF(0) - the membrane proton channel. CF(1) has five subunits: alpha(3), beta(3), gamma(1), delta(1), epsilon(1). CF(0) has three main subunits: a, b and c.</text>
</comment>
<keyword evidence="4 10" id="KW-0813">Transport</keyword>
<evidence type="ECO:0000256" key="9">
    <source>
        <dbReference type="ARBA" id="ARBA00023310"/>
    </source>
</evidence>
<dbReference type="EMBL" id="LITQ01000024">
    <property type="protein sequence ID" value="OAA91751.1"/>
    <property type="molecule type" value="Genomic_DNA"/>
</dbReference>
<sequence>MAGAGLVTIKRRIRSITSTQKITNAMGLIATSKLRKVRKKLEANNKYCELFSSLMNEFVLGAEGRNIYIHGNKSNKKLYIALNSDTGLCGGFNGSVVNEADAAMSKNKENCLLISVGQKGRTYFKRLNYSTEAEYVDISDVPTINEADTIVYKALDLYRSGEVGEVNIVYTKFISTVRQKVVVEKLLPLEADKKEKTNYLVKFEPSIDEMMDEVVLLHLKQKVLNCMINSKVSEQASRMTAMDGATKNANDLLDKLNLKYNRERQSAITQEITEIVGGAEALK</sequence>
<dbReference type="Proteomes" id="UP000077384">
    <property type="component" value="Unassembled WGS sequence"/>
</dbReference>
<dbReference type="Proteomes" id="UP000093694">
    <property type="component" value="Unassembled WGS sequence"/>
</dbReference>
<accession>A0A166S7B8</accession>
<keyword evidence="8 10" id="KW-0139">CF(1)</keyword>
<dbReference type="PRINTS" id="PR00126">
    <property type="entry name" value="ATPASEGAMMA"/>
</dbReference>
<dbReference type="Gene3D" id="3.40.1380.10">
    <property type="match status" value="1"/>
</dbReference>
<evidence type="ECO:0000313" key="11">
    <source>
        <dbReference type="EMBL" id="OAA91751.1"/>
    </source>
</evidence>
<dbReference type="RefSeq" id="WP_063601754.1">
    <property type="nucleotide sequence ID" value="NZ_LITQ01000024.1"/>
</dbReference>
<dbReference type="InterPro" id="IPR023632">
    <property type="entry name" value="ATP_synth_F1_gsu_CS"/>
</dbReference>
<dbReference type="NCBIfam" id="TIGR01146">
    <property type="entry name" value="ATPsyn_F1gamma"/>
    <property type="match status" value="1"/>
</dbReference>
<evidence type="ECO:0000256" key="7">
    <source>
        <dbReference type="ARBA" id="ARBA00023136"/>
    </source>
</evidence>
<dbReference type="EMBL" id="LROR01000018">
    <property type="protein sequence ID" value="OBR97700.1"/>
    <property type="molecule type" value="Genomic_DNA"/>
</dbReference>
<evidence type="ECO:0000256" key="2">
    <source>
        <dbReference type="ARBA" id="ARBA00004170"/>
    </source>
</evidence>
<evidence type="ECO:0000256" key="5">
    <source>
        <dbReference type="ARBA" id="ARBA00022781"/>
    </source>
</evidence>
<evidence type="ECO:0000313" key="12">
    <source>
        <dbReference type="EMBL" id="OBR97700.1"/>
    </source>
</evidence>
<dbReference type="InterPro" id="IPR035968">
    <property type="entry name" value="ATP_synth_F1_ATPase_gsu"/>
</dbReference>
<comment type="function">
    <text evidence="1 10">Produces ATP from ADP in the presence of a proton gradient across the membrane. The gamma chain is believed to be important in regulating ATPase activity and the flow of protons through the CF(0) complex.</text>
</comment>
<organism evidence="11 13">
    <name type="scientific">Clostridium coskatii</name>
    <dbReference type="NCBI Taxonomy" id="1705578"/>
    <lineage>
        <taxon>Bacteria</taxon>
        <taxon>Bacillati</taxon>
        <taxon>Bacillota</taxon>
        <taxon>Clostridia</taxon>
        <taxon>Eubacteriales</taxon>
        <taxon>Clostridiaceae</taxon>
        <taxon>Clostridium</taxon>
    </lineage>
</organism>
<dbReference type="PROSITE" id="PS00153">
    <property type="entry name" value="ATPASE_GAMMA"/>
    <property type="match status" value="1"/>
</dbReference>
<dbReference type="HAMAP" id="MF_00815">
    <property type="entry name" value="ATP_synth_gamma_bact"/>
    <property type="match status" value="1"/>
</dbReference>
<proteinExistence type="inferred from homology"/>
<evidence type="ECO:0000256" key="10">
    <source>
        <dbReference type="HAMAP-Rule" id="MF_00815"/>
    </source>
</evidence>
<keyword evidence="9 10" id="KW-0066">ATP synthesis</keyword>
<dbReference type="Gene3D" id="1.10.287.80">
    <property type="entry name" value="ATP synthase, gamma subunit, helix hairpin domain"/>
    <property type="match status" value="1"/>
</dbReference>
<evidence type="ECO:0000256" key="4">
    <source>
        <dbReference type="ARBA" id="ARBA00022448"/>
    </source>
</evidence>
<dbReference type="AlphaFoldDB" id="A0A166S7B8"/>
<evidence type="ECO:0000256" key="6">
    <source>
        <dbReference type="ARBA" id="ARBA00023065"/>
    </source>
</evidence>
<protein>
    <recommendedName>
        <fullName evidence="10">ATP synthase gamma chain</fullName>
    </recommendedName>
    <alternativeName>
        <fullName evidence="10">ATP synthase F1 sector gamma subunit</fullName>
    </alternativeName>
    <alternativeName>
        <fullName evidence="10">F-ATPase gamma subunit</fullName>
    </alternativeName>
</protein>
<dbReference type="PANTHER" id="PTHR11693">
    <property type="entry name" value="ATP SYNTHASE GAMMA CHAIN"/>
    <property type="match status" value="1"/>
</dbReference>
<keyword evidence="7 10" id="KW-0472">Membrane</keyword>
<dbReference type="GO" id="GO:0042777">
    <property type="term" value="P:proton motive force-driven plasma membrane ATP synthesis"/>
    <property type="evidence" value="ECO:0007669"/>
    <property type="project" value="UniProtKB-UniRule"/>
</dbReference>
<name>A0A166S7B8_9CLOT</name>
<comment type="subcellular location">
    <subcellularLocation>
        <location evidence="10">Cell membrane</location>
        <topology evidence="10">Peripheral membrane protein</topology>
    </subcellularLocation>
    <subcellularLocation>
        <location evidence="2">Membrane</location>
        <topology evidence="2">Peripheral membrane protein</topology>
    </subcellularLocation>
</comment>
<evidence type="ECO:0000256" key="8">
    <source>
        <dbReference type="ARBA" id="ARBA00023196"/>
    </source>
</evidence>
<dbReference type="GO" id="GO:0045259">
    <property type="term" value="C:proton-transporting ATP synthase complex"/>
    <property type="evidence" value="ECO:0007669"/>
    <property type="project" value="UniProtKB-KW"/>
</dbReference>
<reference evidence="11 13" key="1">
    <citation type="journal article" date="2015" name="Biotechnol. Bioeng.">
        <title>Genome sequence and phenotypic characterization of Caulobacter segnis.</title>
        <authorList>
            <person name="Patel S."/>
            <person name="Fletcher B."/>
            <person name="Scott D.C."/>
            <person name="Ely B."/>
        </authorList>
    </citation>
    <scope>NUCLEOTIDE SEQUENCE [LARGE SCALE GENOMIC DNA]</scope>
    <source>
        <strain evidence="11 13">PS02</strain>
    </source>
</reference>
<comment type="caution">
    <text evidence="11">The sequence shown here is derived from an EMBL/GenBank/DDBJ whole genome shotgun (WGS) entry which is preliminary data.</text>
</comment>
<dbReference type="GO" id="GO:0005524">
    <property type="term" value="F:ATP binding"/>
    <property type="evidence" value="ECO:0007669"/>
    <property type="project" value="UniProtKB-UniRule"/>
</dbReference>